<dbReference type="Gene3D" id="3.30.390.10">
    <property type="entry name" value="Enolase-like, N-terminal domain"/>
    <property type="match status" value="1"/>
</dbReference>
<protein>
    <recommendedName>
        <fullName evidence="5 6">o-succinylbenzoate synthase</fullName>
        <ecNumber evidence="5 6">4.2.1.113</ecNumber>
    </recommendedName>
</protein>
<comment type="cofactor">
    <cofactor evidence="1">
        <name>a divalent metal cation</name>
        <dbReference type="ChEBI" id="CHEBI:60240"/>
    </cofactor>
</comment>
<dbReference type="GO" id="GO:0046872">
    <property type="term" value="F:metal ion binding"/>
    <property type="evidence" value="ECO:0007669"/>
    <property type="project" value="UniProtKB-KW"/>
</dbReference>
<dbReference type="SUPFAM" id="SSF51604">
    <property type="entry name" value="Enolase C-terminal domain-like"/>
    <property type="match status" value="1"/>
</dbReference>
<dbReference type="NCBIfam" id="TIGR01928">
    <property type="entry name" value="menC_lowGC_arch"/>
    <property type="match status" value="1"/>
</dbReference>
<dbReference type="PANTHER" id="PTHR48073:SF5">
    <property type="entry name" value="O-SUCCINYLBENZOATE SYNTHASE"/>
    <property type="match status" value="1"/>
</dbReference>
<dbReference type="Pfam" id="PF13378">
    <property type="entry name" value="MR_MLE_C"/>
    <property type="match status" value="1"/>
</dbReference>
<evidence type="ECO:0000256" key="6">
    <source>
        <dbReference type="NCBIfam" id="TIGR01928"/>
    </source>
</evidence>
<reference evidence="8 9" key="1">
    <citation type="journal article" date="2013" name="Environ. Microbiol.">
        <title>Chloride and organic osmolytes: a hybrid strategy to cope with elevated salinities by the moderately halophilic, chloride-dependent bacterium Halobacillus halophilus.</title>
        <authorList>
            <person name="Saum S.H."/>
            <person name="Pfeiffer F."/>
            <person name="Palm P."/>
            <person name="Rampp M."/>
            <person name="Schuster S.C."/>
            <person name="Muller V."/>
            <person name="Oesterhelt D."/>
        </authorList>
    </citation>
    <scope>NUCLEOTIDE SEQUENCE [LARGE SCALE GENOMIC DNA]</scope>
    <source>
        <strain evidence="9">ATCC 35676 / DSM 2266 / JCM 20832 / KCTC 3685 / LMG 17431 / NBRC 102448 / NCIMB 2269</strain>
    </source>
</reference>
<evidence type="ECO:0000256" key="4">
    <source>
        <dbReference type="ARBA" id="ARBA00023239"/>
    </source>
</evidence>
<keyword evidence="9" id="KW-1185">Reference proteome</keyword>
<evidence type="ECO:0000256" key="5">
    <source>
        <dbReference type="ARBA" id="ARBA00029491"/>
    </source>
</evidence>
<dbReference type="InterPro" id="IPR029065">
    <property type="entry name" value="Enolase_C-like"/>
</dbReference>
<dbReference type="eggNOG" id="COG4948">
    <property type="taxonomic scope" value="Bacteria"/>
</dbReference>
<dbReference type="EC" id="4.2.1.113" evidence="5 6"/>
<dbReference type="KEGG" id="hhd:HBHAL_3859"/>
<dbReference type="GO" id="GO:0016854">
    <property type="term" value="F:racemase and epimerase activity"/>
    <property type="evidence" value="ECO:0007669"/>
    <property type="project" value="UniProtKB-ARBA"/>
</dbReference>
<proteinExistence type="predicted"/>
<evidence type="ECO:0000313" key="9">
    <source>
        <dbReference type="Proteomes" id="UP000007397"/>
    </source>
</evidence>
<name>I0JPY2_HALH3</name>
<evidence type="ECO:0000313" key="8">
    <source>
        <dbReference type="EMBL" id="CCG46202.1"/>
    </source>
</evidence>
<dbReference type="GO" id="GO:0009234">
    <property type="term" value="P:menaquinone biosynthetic process"/>
    <property type="evidence" value="ECO:0007669"/>
    <property type="project" value="UniProtKB-UniRule"/>
</dbReference>
<dbReference type="EMBL" id="HE717023">
    <property type="protein sequence ID" value="CCG46202.1"/>
    <property type="molecule type" value="Genomic_DNA"/>
</dbReference>
<dbReference type="PANTHER" id="PTHR48073">
    <property type="entry name" value="O-SUCCINYLBENZOATE SYNTHASE-RELATED"/>
    <property type="match status" value="1"/>
</dbReference>
<gene>
    <name evidence="8" type="primary">menC</name>
    <name evidence="8" type="ordered locus">HBHAL_3859</name>
</gene>
<evidence type="ECO:0000256" key="3">
    <source>
        <dbReference type="ARBA" id="ARBA00022842"/>
    </source>
</evidence>
<dbReference type="HOGENOM" id="CLU_030273_4_4_9"/>
<dbReference type="SFLD" id="SFLDF00009">
    <property type="entry name" value="o-succinylbenzoate_synthase"/>
    <property type="match status" value="1"/>
</dbReference>
<dbReference type="PATRIC" id="fig|866895.3.peg.2884"/>
<dbReference type="AlphaFoldDB" id="I0JPY2"/>
<feature type="domain" description="Mandelate racemase/muconate lactonizing enzyme C-terminal" evidence="7">
    <location>
        <begin position="140"/>
        <end position="232"/>
    </location>
</feature>
<keyword evidence="4 8" id="KW-0456">Lyase</keyword>
<dbReference type="InterPro" id="IPR010197">
    <property type="entry name" value="OSBS/NAAAR"/>
</dbReference>
<keyword evidence="3" id="KW-0460">Magnesium</keyword>
<dbReference type="CDD" id="cd03317">
    <property type="entry name" value="NAAAR"/>
    <property type="match status" value="1"/>
</dbReference>
<dbReference type="Pfam" id="PF02746">
    <property type="entry name" value="MR_MLE_N"/>
    <property type="match status" value="1"/>
</dbReference>
<dbReference type="InterPro" id="IPR013341">
    <property type="entry name" value="Mandelate_racemase_N_dom"/>
</dbReference>
<evidence type="ECO:0000259" key="7">
    <source>
        <dbReference type="SMART" id="SM00922"/>
    </source>
</evidence>
<dbReference type="InterPro" id="IPR013342">
    <property type="entry name" value="Mandelate_racemase_C"/>
</dbReference>
<dbReference type="STRING" id="866895.HBHAL_3859"/>
<dbReference type="Proteomes" id="UP000007397">
    <property type="component" value="Chromosome"/>
</dbReference>
<evidence type="ECO:0000256" key="1">
    <source>
        <dbReference type="ARBA" id="ARBA00001968"/>
    </source>
</evidence>
<dbReference type="InterPro" id="IPR029017">
    <property type="entry name" value="Enolase-like_N"/>
</dbReference>
<dbReference type="Gene3D" id="3.20.20.120">
    <property type="entry name" value="Enolase-like C-terminal domain"/>
    <property type="match status" value="1"/>
</dbReference>
<dbReference type="RefSeq" id="WP_014644091.1">
    <property type="nucleotide sequence ID" value="NC_017668.1"/>
</dbReference>
<keyword evidence="2" id="KW-0479">Metal-binding</keyword>
<evidence type="ECO:0000256" key="2">
    <source>
        <dbReference type="ARBA" id="ARBA00022723"/>
    </source>
</evidence>
<dbReference type="UniPathway" id="UPA00079"/>
<dbReference type="SFLD" id="SFLDS00001">
    <property type="entry name" value="Enolase"/>
    <property type="match status" value="1"/>
</dbReference>
<dbReference type="InterPro" id="IPR036849">
    <property type="entry name" value="Enolase-like_C_sf"/>
</dbReference>
<dbReference type="SMART" id="SM00922">
    <property type="entry name" value="MR_MLE"/>
    <property type="match status" value="1"/>
</dbReference>
<dbReference type="SFLD" id="SFLDG00180">
    <property type="entry name" value="muconate_cycloisomerase"/>
    <property type="match status" value="1"/>
</dbReference>
<accession>I0JPY2</accession>
<dbReference type="GO" id="GO:0043748">
    <property type="term" value="F:O-succinylbenzoate synthase activity"/>
    <property type="evidence" value="ECO:0007669"/>
    <property type="project" value="UniProtKB-EC"/>
</dbReference>
<dbReference type="SUPFAM" id="SSF54826">
    <property type="entry name" value="Enolase N-terminal domain-like"/>
    <property type="match status" value="1"/>
</dbReference>
<dbReference type="UniPathway" id="UPA01057">
    <property type="reaction ID" value="UER00165"/>
</dbReference>
<sequence length="367" mass="40678">MNIDYLSLRLVELPLRSPFRTHQGLIKKRTLIIVEAGDQAGRKGYGEVTAFAEPFYTSETIQTAWHIISDCIVPTIDFQKVMHPFDFPEQVTGIQGHPMAKAGVEGALWDLYGKQTGQSLSHMIGGSRKRVKAGAVISLSDSTAEGIKALEEKGYERYKLKVDIGREREIIDQVKQISPDLPLMIDANGAYTEKDMDYLQTLDEYGLIMIEQPFQAGDFYLHQQLQQHLKTPVCLDESVMNFHDAKQAIQLGSCQVINIKISRVGGLSAAIKIHDYCAQENVPVWCGGMIESGISKAHNLALASLPNFSIPGDLSGSDRYFQKDLVTPGIQMENGEIEVPSLPGMGVEVDESYLERVTKKSKIFGLS</sequence>
<organism evidence="8 9">
    <name type="scientific">Halobacillus halophilus (strain ATCC 35676 / DSM 2266 / JCM 20832 / KCTC 3685 / LMG 17431 / NBRC 102448 / NCIMB 2269)</name>
    <name type="common">Sporosarcina halophila</name>
    <dbReference type="NCBI Taxonomy" id="866895"/>
    <lineage>
        <taxon>Bacteria</taxon>
        <taxon>Bacillati</taxon>
        <taxon>Bacillota</taxon>
        <taxon>Bacilli</taxon>
        <taxon>Bacillales</taxon>
        <taxon>Bacillaceae</taxon>
        <taxon>Halobacillus</taxon>
    </lineage>
</organism>